<protein>
    <submittedName>
        <fullName evidence="2">Uncharacterized protein</fullName>
    </submittedName>
</protein>
<reference evidence="2" key="1">
    <citation type="submission" date="2013-11" db="EMBL/GenBank/DDBJ databases">
        <title>New antitubercular compounds from marine-derived Verrucosispora sp. MS100047.</title>
        <authorList>
            <person name="Huang P."/>
            <person name="Xie F."/>
            <person name="Wang Q."/>
            <person name="Wang J."/>
            <person name="Wang Q."/>
            <person name="Abdel-Mageed W.M."/>
            <person name="Liu M."/>
            <person name="Han J."/>
            <person name="Song F."/>
            <person name="Dai H."/>
            <person name="Liu X."/>
            <person name="Zhang L."/>
        </authorList>
    </citation>
    <scope>NUCLEOTIDE SEQUENCE</scope>
    <source>
        <strain evidence="2">MS100047</strain>
    </source>
</reference>
<proteinExistence type="predicted"/>
<sequence>MEALAATTFVVLTAVGQPVRTPEDARGGSRLYGHRDVSAHRTGPVGDQHRPGRSSGSAAGGLVG</sequence>
<accession>A0A097CT83</accession>
<dbReference type="EMBL" id="KF826704">
    <property type="protein sequence ID" value="AIS85866.1"/>
    <property type="molecule type" value="Genomic_DNA"/>
</dbReference>
<organism evidence="2">
    <name type="scientific">Verrucosispora sp. MS100047</name>
    <dbReference type="NCBI Taxonomy" id="1410949"/>
    <lineage>
        <taxon>Bacteria</taxon>
        <taxon>Bacillati</taxon>
        <taxon>Actinomycetota</taxon>
        <taxon>Actinomycetes</taxon>
        <taxon>Micromonosporales</taxon>
        <taxon>Micromonosporaceae</taxon>
        <taxon>Micromonospora</taxon>
    </lineage>
</organism>
<feature type="compositionally biased region" description="Basic and acidic residues" evidence="1">
    <location>
        <begin position="21"/>
        <end position="39"/>
    </location>
</feature>
<evidence type="ECO:0000256" key="1">
    <source>
        <dbReference type="SAM" id="MobiDB-lite"/>
    </source>
</evidence>
<name>A0A097CT83_9ACTN</name>
<evidence type="ECO:0000313" key="2">
    <source>
        <dbReference type="EMBL" id="AIS85866.1"/>
    </source>
</evidence>
<gene>
    <name evidence="2" type="ORF">VASRM7_624</name>
</gene>
<dbReference type="AlphaFoldDB" id="A0A097CT83"/>
<feature type="region of interest" description="Disordered" evidence="1">
    <location>
        <begin position="17"/>
        <end position="64"/>
    </location>
</feature>